<organism evidence="1 2">
    <name type="scientific">Chitinimonas lacunae</name>
    <dbReference type="NCBI Taxonomy" id="1963018"/>
    <lineage>
        <taxon>Bacteria</taxon>
        <taxon>Pseudomonadati</taxon>
        <taxon>Pseudomonadota</taxon>
        <taxon>Betaproteobacteria</taxon>
        <taxon>Neisseriales</taxon>
        <taxon>Chitinibacteraceae</taxon>
        <taxon>Chitinimonas</taxon>
    </lineage>
</organism>
<evidence type="ECO:0000313" key="2">
    <source>
        <dbReference type="Proteomes" id="UP001595791"/>
    </source>
</evidence>
<protein>
    <submittedName>
        <fullName evidence="1">Uncharacterized protein</fullName>
    </submittedName>
</protein>
<evidence type="ECO:0000313" key="1">
    <source>
        <dbReference type="EMBL" id="MFC4158334.1"/>
    </source>
</evidence>
<comment type="caution">
    <text evidence="1">The sequence shown here is derived from an EMBL/GenBank/DDBJ whole genome shotgun (WGS) entry which is preliminary data.</text>
</comment>
<gene>
    <name evidence="1" type="ORF">ACFOW7_03070</name>
</gene>
<dbReference type="EMBL" id="JBHSBU010000001">
    <property type="protein sequence ID" value="MFC4158334.1"/>
    <property type="molecule type" value="Genomic_DNA"/>
</dbReference>
<name>A0ABV8MJL6_9NEIS</name>
<keyword evidence="2" id="KW-1185">Reference proteome</keyword>
<dbReference type="Proteomes" id="UP001595791">
    <property type="component" value="Unassembled WGS sequence"/>
</dbReference>
<proteinExistence type="predicted"/>
<sequence length="112" mass="12466">MDGLKIVLLWGRPRSFDQAVQIQPGRWRISSRFGVSVGGPQSAAVRRSTGLGSDADSTAYALTWLGVMGRKKRKYEASAFFISQCPRLNDHVDLIISFINKTGYVSRKWFAG</sequence>
<accession>A0ABV8MJL6</accession>
<reference evidence="2" key="1">
    <citation type="journal article" date="2019" name="Int. J. Syst. Evol. Microbiol.">
        <title>The Global Catalogue of Microorganisms (GCM) 10K type strain sequencing project: providing services to taxonomists for standard genome sequencing and annotation.</title>
        <authorList>
            <consortium name="The Broad Institute Genomics Platform"/>
            <consortium name="The Broad Institute Genome Sequencing Center for Infectious Disease"/>
            <person name="Wu L."/>
            <person name="Ma J."/>
        </authorList>
    </citation>
    <scope>NUCLEOTIDE SEQUENCE [LARGE SCALE GENOMIC DNA]</scope>
    <source>
        <strain evidence="2">LMG 29894</strain>
    </source>
</reference>
<dbReference type="RefSeq" id="WP_378160892.1">
    <property type="nucleotide sequence ID" value="NZ_JBHSBU010000001.1"/>
</dbReference>